<evidence type="ECO:0000313" key="1">
    <source>
        <dbReference type="EMBL" id="GJT40307.1"/>
    </source>
</evidence>
<gene>
    <name evidence="1" type="ORF">Tco_0940172</name>
</gene>
<reference evidence="1" key="1">
    <citation type="journal article" date="2022" name="Int. J. Mol. Sci.">
        <title>Draft Genome of Tanacetum Coccineum: Genomic Comparison of Closely Related Tanacetum-Family Plants.</title>
        <authorList>
            <person name="Yamashiro T."/>
            <person name="Shiraishi A."/>
            <person name="Nakayama K."/>
            <person name="Satake H."/>
        </authorList>
    </citation>
    <scope>NUCLEOTIDE SEQUENCE</scope>
</reference>
<keyword evidence="2" id="KW-1185">Reference proteome</keyword>
<reference evidence="1" key="2">
    <citation type="submission" date="2022-01" db="EMBL/GenBank/DDBJ databases">
        <authorList>
            <person name="Yamashiro T."/>
            <person name="Shiraishi A."/>
            <person name="Satake H."/>
            <person name="Nakayama K."/>
        </authorList>
    </citation>
    <scope>NUCLEOTIDE SEQUENCE</scope>
</reference>
<dbReference type="EMBL" id="BQNB010015461">
    <property type="protein sequence ID" value="GJT40307.1"/>
    <property type="molecule type" value="Genomic_DNA"/>
</dbReference>
<organism evidence="1 2">
    <name type="scientific">Tanacetum coccineum</name>
    <dbReference type="NCBI Taxonomy" id="301880"/>
    <lineage>
        <taxon>Eukaryota</taxon>
        <taxon>Viridiplantae</taxon>
        <taxon>Streptophyta</taxon>
        <taxon>Embryophyta</taxon>
        <taxon>Tracheophyta</taxon>
        <taxon>Spermatophyta</taxon>
        <taxon>Magnoliopsida</taxon>
        <taxon>eudicotyledons</taxon>
        <taxon>Gunneridae</taxon>
        <taxon>Pentapetalae</taxon>
        <taxon>asterids</taxon>
        <taxon>campanulids</taxon>
        <taxon>Asterales</taxon>
        <taxon>Asteraceae</taxon>
        <taxon>Asteroideae</taxon>
        <taxon>Anthemideae</taxon>
        <taxon>Anthemidinae</taxon>
        <taxon>Tanacetum</taxon>
    </lineage>
</organism>
<proteinExistence type="predicted"/>
<accession>A0ABQ5DPK8</accession>
<protein>
    <submittedName>
        <fullName evidence="1">Uncharacterized protein</fullName>
    </submittedName>
</protein>
<comment type="caution">
    <text evidence="1">The sequence shown here is derived from an EMBL/GenBank/DDBJ whole genome shotgun (WGS) entry which is preliminary data.</text>
</comment>
<sequence length="137" mass="15897">MTDFEHQELEFCGGIYHNANVDYAALIWEDFNTRFITVSLKSEDVRSCPIPVDDDEVLYRLKFIDKGDIYQVYGKPILDTWITDEIKKSKAYKMYFKYSTGLIPLKNGRGRATQALVQKLATYGHVREFVAISIEKE</sequence>
<name>A0ABQ5DPK8_9ASTR</name>
<dbReference type="Proteomes" id="UP001151760">
    <property type="component" value="Unassembled WGS sequence"/>
</dbReference>
<evidence type="ECO:0000313" key="2">
    <source>
        <dbReference type="Proteomes" id="UP001151760"/>
    </source>
</evidence>